<evidence type="ECO:0000256" key="1">
    <source>
        <dbReference type="SAM" id="Phobius"/>
    </source>
</evidence>
<sequence>MRDHRWIRFGGIAGILYVAIALVGGTLPGATPPADGKAITYQNYFIAKQDLLVVQGWLFPLAVPLLLMFSVAVRRVLRQSDDYLADLFLTAQTALAALLVISTGLQIAIVQGAAKLDTQVVYTVGVHFPGILITVSGFITGLAAFAYAFCIFDAGVLPRWTAYIAILSLVLCVGSTAGVFVPTGPFSLEGAFTAFAPAVSTVVWYLVVSVAIIRKQTDVATPQNG</sequence>
<evidence type="ECO:0008006" key="4">
    <source>
        <dbReference type="Google" id="ProtNLM"/>
    </source>
</evidence>
<dbReference type="Proteomes" id="UP000093592">
    <property type="component" value="Unassembled WGS sequence"/>
</dbReference>
<feature type="transmembrane region" description="Helical" evidence="1">
    <location>
        <begin position="12"/>
        <end position="31"/>
    </location>
</feature>
<dbReference type="AlphaFoldDB" id="A0A1A2ZBI5"/>
<name>A0A1A2ZBI5_9MYCO</name>
<proteinExistence type="predicted"/>
<dbReference type="InterPro" id="IPR025495">
    <property type="entry name" value="DUF4386"/>
</dbReference>
<feature type="transmembrane region" description="Helical" evidence="1">
    <location>
        <begin position="162"/>
        <end position="182"/>
    </location>
</feature>
<organism evidence="2 3">
    <name type="scientific">Mycobacterium kyorinense</name>
    <dbReference type="NCBI Taxonomy" id="487514"/>
    <lineage>
        <taxon>Bacteria</taxon>
        <taxon>Bacillati</taxon>
        <taxon>Actinomycetota</taxon>
        <taxon>Actinomycetes</taxon>
        <taxon>Mycobacteriales</taxon>
        <taxon>Mycobacteriaceae</taxon>
        <taxon>Mycobacterium</taxon>
    </lineage>
</organism>
<comment type="caution">
    <text evidence="2">The sequence shown here is derived from an EMBL/GenBank/DDBJ whole genome shotgun (WGS) entry which is preliminary data.</text>
</comment>
<feature type="transmembrane region" description="Helical" evidence="1">
    <location>
        <begin position="126"/>
        <end position="150"/>
    </location>
</feature>
<keyword evidence="1" id="KW-1133">Transmembrane helix</keyword>
<dbReference type="EMBL" id="LZKJ01000085">
    <property type="protein sequence ID" value="OBI47590.1"/>
    <property type="molecule type" value="Genomic_DNA"/>
</dbReference>
<reference evidence="3" key="1">
    <citation type="submission" date="2016-06" db="EMBL/GenBank/DDBJ databases">
        <authorList>
            <person name="Sutton G."/>
            <person name="Brinkac L."/>
            <person name="Sanka R."/>
            <person name="Adams M."/>
            <person name="Lau E."/>
            <person name="Sam S."/>
            <person name="Sreng N."/>
            <person name="Him V."/>
            <person name="Kerleguer A."/>
            <person name="Cheng S."/>
        </authorList>
    </citation>
    <scope>NUCLEOTIDE SEQUENCE [LARGE SCALE GENOMIC DNA]</scope>
    <source>
        <strain evidence="3">E861</strain>
    </source>
</reference>
<accession>A0A1A2ZBI5</accession>
<protein>
    <recommendedName>
        <fullName evidence="4">DUF4386 domain-containing protein</fullName>
    </recommendedName>
</protein>
<evidence type="ECO:0000313" key="2">
    <source>
        <dbReference type="EMBL" id="OBI47590.1"/>
    </source>
</evidence>
<keyword evidence="1" id="KW-0472">Membrane</keyword>
<evidence type="ECO:0000313" key="3">
    <source>
        <dbReference type="Proteomes" id="UP000093592"/>
    </source>
</evidence>
<dbReference type="Pfam" id="PF14329">
    <property type="entry name" value="DUF4386"/>
    <property type="match status" value="1"/>
</dbReference>
<feature type="transmembrane region" description="Helical" evidence="1">
    <location>
        <begin position="194"/>
        <end position="213"/>
    </location>
</feature>
<feature type="transmembrane region" description="Helical" evidence="1">
    <location>
        <begin position="51"/>
        <end position="73"/>
    </location>
</feature>
<gene>
    <name evidence="2" type="ORF">A5707_19150</name>
</gene>
<keyword evidence="1" id="KW-0812">Transmembrane</keyword>
<feature type="transmembrane region" description="Helical" evidence="1">
    <location>
        <begin position="94"/>
        <end position="114"/>
    </location>
</feature>